<reference evidence="3" key="1">
    <citation type="submission" date="2022-11" db="UniProtKB">
        <authorList>
            <consortium name="WormBaseParasite"/>
        </authorList>
    </citation>
    <scope>IDENTIFICATION</scope>
</reference>
<keyword evidence="1" id="KW-1133">Transmembrane helix</keyword>
<protein>
    <submittedName>
        <fullName evidence="3">Uncharacterized protein</fullName>
    </submittedName>
</protein>
<evidence type="ECO:0000313" key="2">
    <source>
        <dbReference type="Proteomes" id="UP000887574"/>
    </source>
</evidence>
<dbReference type="Pfam" id="PF23408">
    <property type="entry name" value="TMEM126_like"/>
    <property type="match status" value="1"/>
</dbReference>
<keyword evidence="2" id="KW-1185">Reference proteome</keyword>
<proteinExistence type="predicted"/>
<dbReference type="Proteomes" id="UP000887574">
    <property type="component" value="Unplaced"/>
</dbReference>
<feature type="transmembrane region" description="Helical" evidence="1">
    <location>
        <begin position="163"/>
        <end position="194"/>
    </location>
</feature>
<evidence type="ECO:0000313" key="3">
    <source>
        <dbReference type="WBParaSite" id="jg14964"/>
    </source>
</evidence>
<keyword evidence="1" id="KW-0812">Transmembrane</keyword>
<accession>A0A915D2T8</accession>
<dbReference type="InterPro" id="IPR057591">
    <property type="entry name" value="TMEM126-like"/>
</dbReference>
<evidence type="ECO:0000256" key="1">
    <source>
        <dbReference type="SAM" id="Phobius"/>
    </source>
</evidence>
<dbReference type="AlphaFoldDB" id="A0A915D2T8"/>
<organism evidence="2 3">
    <name type="scientific">Ditylenchus dipsaci</name>
    <dbReference type="NCBI Taxonomy" id="166011"/>
    <lineage>
        <taxon>Eukaryota</taxon>
        <taxon>Metazoa</taxon>
        <taxon>Ecdysozoa</taxon>
        <taxon>Nematoda</taxon>
        <taxon>Chromadorea</taxon>
        <taxon>Rhabditida</taxon>
        <taxon>Tylenchina</taxon>
        <taxon>Tylenchomorpha</taxon>
        <taxon>Sphaerularioidea</taxon>
        <taxon>Anguinidae</taxon>
        <taxon>Anguininae</taxon>
        <taxon>Ditylenchus</taxon>
    </lineage>
</organism>
<name>A0A915D2T8_9BILA</name>
<dbReference type="WBParaSite" id="jg14964">
    <property type="protein sequence ID" value="jg14964"/>
    <property type="gene ID" value="jg14964"/>
</dbReference>
<sequence length="201" mass="22761">MSWKETDPLSLWKNSTVVPRPSVQDAHIEKTELAKRLDGSRSKLWVQLSQMTPQHREEYLSKLVRNWPYKWEKRAVLHPASVSMAVSALSASFVATKVCADVILYEPKQKLIAAIRQSPKKPIMFAAWTSALTSIMLNQSMNYQPILTKEGKPCEPCVFGKSIAFGLFSGIMLPVLSVPYAVEYVVNSIFYFLLHLKNVCQ</sequence>
<keyword evidence="1" id="KW-0472">Membrane</keyword>